<dbReference type="GeneID" id="301338839"/>
<keyword evidence="1" id="KW-0732">Signal</keyword>
<dbReference type="SUPFAM" id="SSF53850">
    <property type="entry name" value="Periplasmic binding protein-like II"/>
    <property type="match status" value="1"/>
</dbReference>
<dbReference type="RefSeq" id="WP_306684991.1">
    <property type="nucleotide sequence ID" value="NZ_CP132914.1"/>
</dbReference>
<name>A0AA50KF50_9GAMM</name>
<reference evidence="2" key="1">
    <citation type="submission" date="2023-08" db="EMBL/GenBank/DDBJ databases">
        <title>Complete genome sequence of Shewanella oncorhynchi Z-P2, a siderophore putrebactin-producing bacterium.</title>
        <authorList>
            <person name="Zhang Y."/>
        </authorList>
    </citation>
    <scope>NUCLEOTIDE SEQUENCE</scope>
    <source>
        <strain evidence="2">Z-P2</strain>
    </source>
</reference>
<dbReference type="EMBL" id="CP132914">
    <property type="protein sequence ID" value="WMB74280.1"/>
    <property type="molecule type" value="Genomic_DNA"/>
</dbReference>
<sequence>MNKLLCLILLSLVSMPLFAGVVVIVHPSNADTVDQKVIENIFLGKTKTFPDGAQAVPVNLDSAMPLRETFDTKVLGKSSSQLKSYWSQKVFTGKGTPPKEVTSGAEMIKLVASNPNIIGYIDSSEANDSVKVIAEF</sequence>
<evidence type="ECO:0000313" key="2">
    <source>
        <dbReference type="EMBL" id="WMB74280.1"/>
    </source>
</evidence>
<proteinExistence type="predicted"/>
<feature type="chain" id="PRO_5041270806" evidence="1">
    <location>
        <begin position="20"/>
        <end position="136"/>
    </location>
</feature>
<evidence type="ECO:0000256" key="1">
    <source>
        <dbReference type="SAM" id="SignalP"/>
    </source>
</evidence>
<dbReference type="AlphaFoldDB" id="A0AA50KF50"/>
<gene>
    <name evidence="2" type="ORF">RA178_06605</name>
</gene>
<accession>A0AA50KF50</accession>
<protein>
    <submittedName>
        <fullName evidence="2">Phosphate ABC transporter substrate-binding protein</fullName>
    </submittedName>
</protein>
<dbReference type="Proteomes" id="UP001236800">
    <property type="component" value="Chromosome"/>
</dbReference>
<organism evidence="2">
    <name type="scientific">Shewanella oncorhynchi</name>
    <dbReference type="NCBI Taxonomy" id="2726434"/>
    <lineage>
        <taxon>Bacteria</taxon>
        <taxon>Pseudomonadati</taxon>
        <taxon>Pseudomonadota</taxon>
        <taxon>Gammaproteobacteria</taxon>
        <taxon>Alteromonadales</taxon>
        <taxon>Shewanellaceae</taxon>
        <taxon>Shewanella</taxon>
    </lineage>
</organism>
<feature type="signal peptide" evidence="1">
    <location>
        <begin position="1"/>
        <end position="19"/>
    </location>
</feature>
<dbReference type="KEGG" id="sog:RA178_06605"/>
<dbReference type="Gene3D" id="3.40.190.10">
    <property type="entry name" value="Periplasmic binding protein-like II"/>
    <property type="match status" value="1"/>
</dbReference>